<keyword evidence="2" id="KW-0732">Signal</keyword>
<feature type="compositionally biased region" description="Basic and acidic residues" evidence="1">
    <location>
        <begin position="95"/>
        <end position="108"/>
    </location>
</feature>
<sequence>MCFHWCFFCLIPKTCPECDGETQRWFNRLSGFLCYSLVCCCCVGACAANLCCQQQHCQACYTENFEAKSSAIRRQKLFIDIHPEDDDGDDEDEGSSQKDEKIVMDKKIMPSVTRNSVESDSS</sequence>
<accession>A0A914E0H9</accession>
<dbReference type="WBParaSite" id="ACRNAN_scaffold511.g6914.t1">
    <property type="protein sequence ID" value="ACRNAN_scaffold511.g6914.t1"/>
    <property type="gene ID" value="ACRNAN_scaffold511.g6914"/>
</dbReference>
<name>A0A914E0H9_9BILA</name>
<feature type="compositionally biased region" description="Polar residues" evidence="1">
    <location>
        <begin position="112"/>
        <end position="122"/>
    </location>
</feature>
<evidence type="ECO:0000256" key="2">
    <source>
        <dbReference type="SAM" id="SignalP"/>
    </source>
</evidence>
<evidence type="ECO:0000256" key="1">
    <source>
        <dbReference type="SAM" id="MobiDB-lite"/>
    </source>
</evidence>
<protein>
    <submittedName>
        <fullName evidence="4">Uncharacterized protein</fullName>
    </submittedName>
</protein>
<feature type="chain" id="PRO_5037115222" evidence="2">
    <location>
        <begin position="17"/>
        <end position="122"/>
    </location>
</feature>
<dbReference type="Proteomes" id="UP000887540">
    <property type="component" value="Unplaced"/>
</dbReference>
<proteinExistence type="predicted"/>
<reference evidence="4" key="1">
    <citation type="submission" date="2022-11" db="UniProtKB">
        <authorList>
            <consortium name="WormBaseParasite"/>
        </authorList>
    </citation>
    <scope>IDENTIFICATION</scope>
</reference>
<feature type="region of interest" description="Disordered" evidence="1">
    <location>
        <begin position="81"/>
        <end position="122"/>
    </location>
</feature>
<feature type="compositionally biased region" description="Acidic residues" evidence="1">
    <location>
        <begin position="83"/>
        <end position="94"/>
    </location>
</feature>
<dbReference type="AlphaFoldDB" id="A0A914E0H9"/>
<evidence type="ECO:0000313" key="3">
    <source>
        <dbReference type="Proteomes" id="UP000887540"/>
    </source>
</evidence>
<feature type="signal peptide" evidence="2">
    <location>
        <begin position="1"/>
        <end position="16"/>
    </location>
</feature>
<organism evidence="3 4">
    <name type="scientific">Acrobeloides nanus</name>
    <dbReference type="NCBI Taxonomy" id="290746"/>
    <lineage>
        <taxon>Eukaryota</taxon>
        <taxon>Metazoa</taxon>
        <taxon>Ecdysozoa</taxon>
        <taxon>Nematoda</taxon>
        <taxon>Chromadorea</taxon>
        <taxon>Rhabditida</taxon>
        <taxon>Tylenchina</taxon>
        <taxon>Cephalobomorpha</taxon>
        <taxon>Cephaloboidea</taxon>
        <taxon>Cephalobidae</taxon>
        <taxon>Acrobeloides</taxon>
    </lineage>
</organism>
<keyword evidence="3" id="KW-1185">Reference proteome</keyword>
<evidence type="ECO:0000313" key="4">
    <source>
        <dbReference type="WBParaSite" id="ACRNAN_scaffold511.g6914.t1"/>
    </source>
</evidence>